<name>A0A8S5M7G2_9CAUD</name>
<accession>A0A8S5M7G2</accession>
<dbReference type="Gene3D" id="2.40.50.260">
    <property type="entry name" value="Nucleic acid-binding protein domain"/>
    <property type="match status" value="1"/>
</dbReference>
<feature type="domain" description="Gp5/Type VI secretion system Vgr protein OB-fold" evidence="1">
    <location>
        <begin position="4"/>
        <end position="78"/>
    </location>
</feature>
<dbReference type="EMBL" id="BK014839">
    <property type="protein sequence ID" value="DAD78156.1"/>
    <property type="molecule type" value="Genomic_DNA"/>
</dbReference>
<dbReference type="Pfam" id="PF04717">
    <property type="entry name" value="Phage_base_V"/>
    <property type="match status" value="1"/>
</dbReference>
<dbReference type="InterPro" id="IPR006531">
    <property type="entry name" value="Gp5/Vgr_OB"/>
</dbReference>
<proteinExistence type="predicted"/>
<protein>
    <submittedName>
        <fullName evidence="2">Valine-glycine repeat protein</fullName>
    </submittedName>
</protein>
<organism evidence="2">
    <name type="scientific">Siphoviridae sp. ctrgt10</name>
    <dbReference type="NCBI Taxonomy" id="2826479"/>
    <lineage>
        <taxon>Viruses</taxon>
        <taxon>Duplodnaviria</taxon>
        <taxon>Heunggongvirae</taxon>
        <taxon>Uroviricota</taxon>
        <taxon>Caudoviricetes</taxon>
    </lineage>
</organism>
<sequence length="136" mass="14981">MITRAIIEEVDHDNSKVRVRIPTLNGIASSSTATPTSQLEWASLIQTPGIVCEYEVGDVVVVGFEDNDYSSPIVLGYLKLSKTDGMKDAKRTHITTTSLSVKENVTLPTNTSFLAPNSTQQVLPFNELWELLQSKQ</sequence>
<dbReference type="SUPFAM" id="SSF69255">
    <property type="entry name" value="gp5 N-terminal domain-like"/>
    <property type="match status" value="1"/>
</dbReference>
<evidence type="ECO:0000313" key="2">
    <source>
        <dbReference type="EMBL" id="DAD78156.1"/>
    </source>
</evidence>
<reference evidence="2" key="1">
    <citation type="journal article" date="2021" name="Proc. Natl. Acad. Sci. U.S.A.">
        <title>A Catalog of Tens of Thousands of Viruses from Human Metagenomes Reveals Hidden Associations with Chronic Diseases.</title>
        <authorList>
            <person name="Tisza M.J."/>
            <person name="Buck C.B."/>
        </authorList>
    </citation>
    <scope>NUCLEOTIDE SEQUENCE</scope>
    <source>
        <strain evidence="2">Ctrgt10</strain>
    </source>
</reference>
<evidence type="ECO:0000259" key="1">
    <source>
        <dbReference type="Pfam" id="PF04717"/>
    </source>
</evidence>